<dbReference type="EMBL" id="JAOPKD010000002">
    <property type="protein sequence ID" value="MCU4725987.1"/>
    <property type="molecule type" value="Genomic_DNA"/>
</dbReference>
<dbReference type="Proteomes" id="UP001209746">
    <property type="component" value="Unassembled WGS sequence"/>
</dbReference>
<accession>A0AAE3LE82</accession>
<evidence type="ECO:0000313" key="2">
    <source>
        <dbReference type="EMBL" id="MCU4717060.1"/>
    </source>
</evidence>
<dbReference type="Pfam" id="PF13646">
    <property type="entry name" value="HEAT_2"/>
    <property type="match status" value="1"/>
</dbReference>
<gene>
    <name evidence="3" type="ORF">OB914_03230</name>
    <name evidence="2" type="ORF">OB916_03155</name>
</gene>
<dbReference type="SUPFAM" id="SSF48371">
    <property type="entry name" value="ARM repeat"/>
    <property type="match status" value="1"/>
</dbReference>
<organism evidence="3 5">
    <name type="scientific">Halapricum hydrolyticum</name>
    <dbReference type="NCBI Taxonomy" id="2979991"/>
    <lineage>
        <taxon>Archaea</taxon>
        <taxon>Methanobacteriati</taxon>
        <taxon>Methanobacteriota</taxon>
        <taxon>Stenosarchaea group</taxon>
        <taxon>Halobacteria</taxon>
        <taxon>Halobacteriales</taxon>
        <taxon>Haloarculaceae</taxon>
        <taxon>Halapricum</taxon>
    </lineage>
</organism>
<feature type="region of interest" description="Disordered" evidence="1">
    <location>
        <begin position="1"/>
        <end position="32"/>
    </location>
</feature>
<dbReference type="AlphaFoldDB" id="A0AAE3LE82"/>
<sequence>MPEENDQRPGSRERLDPEQLTAALSSDDPTTRREAIDDFGALARTDPDAATDHVGAVAGRLADESLVVARGAAEALVAIAKERPDALVDHLDAIVESLSADAIDLSLAGAKLLAPLAVEHPDALGESADRLLEILAADDVPTPETAVPESIDRSEARQLVQNVQQETLERRQYVRRTAANALVAVVESDPASVTDVSALETLLDDTDPGVVGPALDTLGVIAESDSTIVRPALDSILDCLDHENRTVRARAVRTLGYLGEEAAVPALRDVAAEDDEKVSELAAETAAFLSDQ</sequence>
<dbReference type="SMART" id="SM00567">
    <property type="entry name" value="EZ_HEAT"/>
    <property type="match status" value="2"/>
</dbReference>
<name>A0AAE3LE82_9EURY</name>
<dbReference type="Gene3D" id="1.25.10.10">
    <property type="entry name" value="Leucine-rich Repeat Variant"/>
    <property type="match status" value="3"/>
</dbReference>
<feature type="compositionally biased region" description="Basic and acidic residues" evidence="1">
    <location>
        <begin position="1"/>
        <end position="17"/>
    </location>
</feature>
<dbReference type="InterPro" id="IPR011989">
    <property type="entry name" value="ARM-like"/>
</dbReference>
<dbReference type="Proteomes" id="UP001208186">
    <property type="component" value="Unassembled WGS sequence"/>
</dbReference>
<proteinExistence type="predicted"/>
<keyword evidence="4" id="KW-1185">Reference proteome</keyword>
<evidence type="ECO:0000313" key="4">
    <source>
        <dbReference type="Proteomes" id="UP001208186"/>
    </source>
</evidence>
<protein>
    <submittedName>
        <fullName evidence="3">HEAT repeat domain-containing protein</fullName>
    </submittedName>
</protein>
<comment type="caution">
    <text evidence="3">The sequence shown here is derived from an EMBL/GenBank/DDBJ whole genome shotgun (WGS) entry which is preliminary data.</text>
</comment>
<evidence type="ECO:0000313" key="3">
    <source>
        <dbReference type="EMBL" id="MCU4725987.1"/>
    </source>
</evidence>
<evidence type="ECO:0000313" key="5">
    <source>
        <dbReference type="Proteomes" id="UP001209746"/>
    </source>
</evidence>
<dbReference type="InterPro" id="IPR004155">
    <property type="entry name" value="PBS_lyase_HEAT"/>
</dbReference>
<reference evidence="3" key="1">
    <citation type="submission" date="2023-02" db="EMBL/GenBank/DDBJ databases">
        <title>Enrichment on poylsaccharides allowed isolation of novel metabolic and taxonomic groups of Haloarchaea.</title>
        <authorList>
            <person name="Sorokin D.Y."/>
            <person name="Elcheninov A.G."/>
            <person name="Khizhniak T.V."/>
            <person name="Kolganova T.V."/>
            <person name="Kublanov I.V."/>
        </authorList>
    </citation>
    <scope>NUCLEOTIDE SEQUENCE</scope>
    <source>
        <strain evidence="2 4">HArc-curdl5-1</strain>
        <strain evidence="3">HArc-curdl7</strain>
    </source>
</reference>
<dbReference type="RefSeq" id="WP_315907831.1">
    <property type="nucleotide sequence ID" value="NZ_JAOPKC010000002.1"/>
</dbReference>
<evidence type="ECO:0000256" key="1">
    <source>
        <dbReference type="SAM" id="MobiDB-lite"/>
    </source>
</evidence>
<dbReference type="InterPro" id="IPR016024">
    <property type="entry name" value="ARM-type_fold"/>
</dbReference>
<dbReference type="EMBL" id="JAOPKC010000002">
    <property type="protein sequence ID" value="MCU4717060.1"/>
    <property type="molecule type" value="Genomic_DNA"/>
</dbReference>